<sequence length="89" mass="9786">SPGNWDDLFGDESADDEVEESPPSEETKERIEFESSPVNQTQDFIEQSSTNPFYEDPGAPSPVSFQIFASPSPQTTDMSSTTEEPHIGT</sequence>
<keyword evidence="3" id="KW-1185">Reference proteome</keyword>
<name>A0A9P8PS27_9ASCO</name>
<feature type="compositionally biased region" description="Acidic residues" evidence="1">
    <location>
        <begin position="8"/>
        <end position="23"/>
    </location>
</feature>
<organism evidence="2 3">
    <name type="scientific">Ogataea polymorpha</name>
    <dbReference type="NCBI Taxonomy" id="460523"/>
    <lineage>
        <taxon>Eukaryota</taxon>
        <taxon>Fungi</taxon>
        <taxon>Dikarya</taxon>
        <taxon>Ascomycota</taxon>
        <taxon>Saccharomycotina</taxon>
        <taxon>Pichiomycetes</taxon>
        <taxon>Pichiales</taxon>
        <taxon>Pichiaceae</taxon>
        <taxon>Ogataea</taxon>
    </lineage>
</organism>
<dbReference type="Proteomes" id="UP000788993">
    <property type="component" value="Unassembled WGS sequence"/>
</dbReference>
<comment type="caution">
    <text evidence="2">The sequence shown here is derived from an EMBL/GenBank/DDBJ whole genome shotgun (WGS) entry which is preliminary data.</text>
</comment>
<feature type="compositionally biased region" description="Polar residues" evidence="1">
    <location>
        <begin position="36"/>
        <end position="52"/>
    </location>
</feature>
<evidence type="ECO:0000313" key="2">
    <source>
        <dbReference type="EMBL" id="KAH3676274.1"/>
    </source>
</evidence>
<feature type="compositionally biased region" description="Polar residues" evidence="1">
    <location>
        <begin position="63"/>
        <end position="82"/>
    </location>
</feature>
<feature type="non-terminal residue" evidence="2">
    <location>
        <position position="1"/>
    </location>
</feature>
<reference evidence="2" key="2">
    <citation type="submission" date="2021-01" db="EMBL/GenBank/DDBJ databases">
        <authorList>
            <person name="Schikora-Tamarit M.A."/>
        </authorList>
    </citation>
    <scope>NUCLEOTIDE SEQUENCE</scope>
    <source>
        <strain evidence="2">NCAIM Y.01608</strain>
    </source>
</reference>
<protein>
    <submittedName>
        <fullName evidence="2">Uncharacterized protein</fullName>
    </submittedName>
</protein>
<gene>
    <name evidence="2" type="ORF">OGATHE_001503</name>
</gene>
<feature type="non-terminal residue" evidence="2">
    <location>
        <position position="89"/>
    </location>
</feature>
<evidence type="ECO:0000256" key="1">
    <source>
        <dbReference type="SAM" id="MobiDB-lite"/>
    </source>
</evidence>
<dbReference type="AlphaFoldDB" id="A0A9P8PS27"/>
<accession>A0A9P8PS27</accession>
<feature type="region of interest" description="Disordered" evidence="1">
    <location>
        <begin position="1"/>
        <end position="89"/>
    </location>
</feature>
<proteinExistence type="predicted"/>
<evidence type="ECO:0000313" key="3">
    <source>
        <dbReference type="Proteomes" id="UP000788993"/>
    </source>
</evidence>
<dbReference type="EMBL" id="JAEUBD010000242">
    <property type="protein sequence ID" value="KAH3676274.1"/>
    <property type="molecule type" value="Genomic_DNA"/>
</dbReference>
<reference evidence="2" key="1">
    <citation type="journal article" date="2021" name="Open Biol.">
        <title>Shared evolutionary footprints suggest mitochondrial oxidative damage underlies multiple complex I losses in fungi.</title>
        <authorList>
            <person name="Schikora-Tamarit M.A."/>
            <person name="Marcet-Houben M."/>
            <person name="Nosek J."/>
            <person name="Gabaldon T."/>
        </authorList>
    </citation>
    <scope>NUCLEOTIDE SEQUENCE</scope>
    <source>
        <strain evidence="2">NCAIM Y.01608</strain>
    </source>
</reference>